<evidence type="ECO:0008006" key="3">
    <source>
        <dbReference type="Google" id="ProtNLM"/>
    </source>
</evidence>
<reference evidence="1" key="1">
    <citation type="journal article" date="2023" name="GigaByte">
        <title>Genome assembly of the bearded iris, Iris pallida Lam.</title>
        <authorList>
            <person name="Bruccoleri R.E."/>
            <person name="Oakeley E.J."/>
            <person name="Faust A.M.E."/>
            <person name="Altorfer M."/>
            <person name="Dessus-Babus S."/>
            <person name="Burckhardt D."/>
            <person name="Oertli M."/>
            <person name="Naumann U."/>
            <person name="Petersen F."/>
            <person name="Wong J."/>
        </authorList>
    </citation>
    <scope>NUCLEOTIDE SEQUENCE</scope>
    <source>
        <strain evidence="1">GSM-AAB239-AS_SAM_17_03QT</strain>
    </source>
</reference>
<comment type="caution">
    <text evidence="1">The sequence shown here is derived from an EMBL/GenBank/DDBJ whole genome shotgun (WGS) entry which is preliminary data.</text>
</comment>
<sequence length="92" mass="10578">MVWIGISSLSFSSAIAQHYRMSVSSPLKELILDRARSTPPSSRVADNQFDHQSLSIGERLIEWVETRDRLSSWKNVGSCFFWTRRAVSELVY</sequence>
<evidence type="ECO:0000313" key="2">
    <source>
        <dbReference type="Proteomes" id="UP001140949"/>
    </source>
</evidence>
<dbReference type="Proteomes" id="UP001140949">
    <property type="component" value="Unassembled WGS sequence"/>
</dbReference>
<reference evidence="1" key="2">
    <citation type="submission" date="2023-04" db="EMBL/GenBank/DDBJ databases">
        <authorList>
            <person name="Bruccoleri R.E."/>
            <person name="Oakeley E.J."/>
            <person name="Faust A.-M."/>
            <person name="Dessus-Babus S."/>
            <person name="Altorfer M."/>
            <person name="Burckhardt D."/>
            <person name="Oertli M."/>
            <person name="Naumann U."/>
            <person name="Petersen F."/>
            <person name="Wong J."/>
        </authorList>
    </citation>
    <scope>NUCLEOTIDE SEQUENCE</scope>
    <source>
        <strain evidence="1">GSM-AAB239-AS_SAM_17_03QT</strain>
        <tissue evidence="1">Leaf</tissue>
    </source>
</reference>
<dbReference type="EMBL" id="JANAVB010037819">
    <property type="protein sequence ID" value="KAJ6801606.1"/>
    <property type="molecule type" value="Genomic_DNA"/>
</dbReference>
<name>A0AAX6EC04_IRIPA</name>
<gene>
    <name evidence="1" type="ORF">M6B38_196895</name>
</gene>
<protein>
    <recommendedName>
        <fullName evidence="3">Secreted protein</fullName>
    </recommendedName>
</protein>
<accession>A0AAX6EC04</accession>
<proteinExistence type="predicted"/>
<evidence type="ECO:0000313" key="1">
    <source>
        <dbReference type="EMBL" id="KAJ6801606.1"/>
    </source>
</evidence>
<dbReference type="AlphaFoldDB" id="A0AAX6EC04"/>
<keyword evidence="2" id="KW-1185">Reference proteome</keyword>
<organism evidence="1 2">
    <name type="scientific">Iris pallida</name>
    <name type="common">Sweet iris</name>
    <dbReference type="NCBI Taxonomy" id="29817"/>
    <lineage>
        <taxon>Eukaryota</taxon>
        <taxon>Viridiplantae</taxon>
        <taxon>Streptophyta</taxon>
        <taxon>Embryophyta</taxon>
        <taxon>Tracheophyta</taxon>
        <taxon>Spermatophyta</taxon>
        <taxon>Magnoliopsida</taxon>
        <taxon>Liliopsida</taxon>
        <taxon>Asparagales</taxon>
        <taxon>Iridaceae</taxon>
        <taxon>Iridoideae</taxon>
        <taxon>Irideae</taxon>
        <taxon>Iris</taxon>
    </lineage>
</organism>